<feature type="region of interest" description="Disordered" evidence="1">
    <location>
        <begin position="132"/>
        <end position="154"/>
    </location>
</feature>
<dbReference type="AlphaFoldDB" id="A0A0F9KEB4"/>
<evidence type="ECO:0000259" key="2">
    <source>
        <dbReference type="Pfam" id="PF18909"/>
    </source>
</evidence>
<organism evidence="3">
    <name type="scientific">marine sediment metagenome</name>
    <dbReference type="NCBI Taxonomy" id="412755"/>
    <lineage>
        <taxon>unclassified sequences</taxon>
        <taxon>metagenomes</taxon>
        <taxon>ecological metagenomes</taxon>
    </lineage>
</organism>
<gene>
    <name evidence="3" type="ORF">LCGC14_1644980</name>
</gene>
<dbReference type="InterPro" id="IPR044038">
    <property type="entry name" value="dATP/dGTP_diPOhydrolase_N"/>
</dbReference>
<feature type="domain" description="dATP/dGTP diphosphohydrolase N-terminal" evidence="2">
    <location>
        <begin position="11"/>
        <end position="109"/>
    </location>
</feature>
<comment type="caution">
    <text evidence="3">The sequence shown here is derived from an EMBL/GenBank/DDBJ whole genome shotgun (WGS) entry which is preliminary data.</text>
</comment>
<accession>A0A0F9KEB4</accession>
<name>A0A0F9KEB4_9ZZZZ</name>
<reference evidence="3" key="1">
    <citation type="journal article" date="2015" name="Nature">
        <title>Complex archaea that bridge the gap between prokaryotes and eukaryotes.</title>
        <authorList>
            <person name="Spang A."/>
            <person name="Saw J.H."/>
            <person name="Jorgensen S.L."/>
            <person name="Zaremba-Niedzwiedzka K."/>
            <person name="Martijn J."/>
            <person name="Lind A.E."/>
            <person name="van Eijk R."/>
            <person name="Schleper C."/>
            <person name="Guy L."/>
            <person name="Ettema T.J."/>
        </authorList>
    </citation>
    <scope>NUCLEOTIDE SEQUENCE</scope>
</reference>
<evidence type="ECO:0000256" key="1">
    <source>
        <dbReference type="SAM" id="MobiDB-lite"/>
    </source>
</evidence>
<proteinExistence type="predicted"/>
<evidence type="ECO:0000313" key="3">
    <source>
        <dbReference type="EMBL" id="KKM20483.1"/>
    </source>
</evidence>
<sequence length="154" mass="17172">MENNTEQKGVNPKDAIGAAKNPHGCVSRAVLAEVGLAMMEGSRKYGRHNYRVSPVRAEVYFEACNRHLDAWWEGEDIDQDSGLPHLVKAIACLFVIRDAIIQGSWYDDRPPKTPPEHWEWIKKATAGILEKLPESKPPFTEQGRAAAKHALTGD</sequence>
<dbReference type="EMBL" id="LAZR01013757">
    <property type="protein sequence ID" value="KKM20483.1"/>
    <property type="molecule type" value="Genomic_DNA"/>
</dbReference>
<protein>
    <recommendedName>
        <fullName evidence="2">dATP/dGTP diphosphohydrolase N-terminal domain-containing protein</fullName>
    </recommendedName>
</protein>
<dbReference type="Pfam" id="PF18909">
    <property type="entry name" value="dGTP_diPhyd_N"/>
    <property type="match status" value="1"/>
</dbReference>